<evidence type="ECO:0000256" key="4">
    <source>
        <dbReference type="ARBA" id="ARBA00022777"/>
    </source>
</evidence>
<evidence type="ECO:0000313" key="8">
    <source>
        <dbReference type="Proteomes" id="UP001208570"/>
    </source>
</evidence>
<dbReference type="GO" id="GO:0005524">
    <property type="term" value="F:ATP binding"/>
    <property type="evidence" value="ECO:0007669"/>
    <property type="project" value="UniProtKB-KW"/>
</dbReference>
<evidence type="ECO:0000256" key="5">
    <source>
        <dbReference type="ARBA" id="ARBA00022840"/>
    </source>
</evidence>
<comment type="caution">
    <text evidence="7">The sequence shown here is derived from an EMBL/GenBank/DDBJ whole genome shotgun (WGS) entry which is preliminary data.</text>
</comment>
<dbReference type="PROSITE" id="PS51285">
    <property type="entry name" value="AGC_KINASE_CTER"/>
    <property type="match status" value="1"/>
</dbReference>
<sequence length="120" mass="13511">MTLYGPLQCWELVPPKYTRLGGGEDDVKEIQTHPFFSVINWDDLVNKKITPPWRPEITSAGDTKYIPDEFASEPVQLTPPTHDLGPITESEEMPYFESFSYHGSRGSSLGSYLSHAEVAH</sequence>
<keyword evidence="2" id="KW-0808">Transferase</keyword>
<evidence type="ECO:0000313" key="7">
    <source>
        <dbReference type="EMBL" id="KAK2167219.1"/>
    </source>
</evidence>
<keyword evidence="1" id="KW-0723">Serine/threonine-protein kinase</keyword>
<organism evidence="7 8">
    <name type="scientific">Paralvinella palmiformis</name>
    <dbReference type="NCBI Taxonomy" id="53620"/>
    <lineage>
        <taxon>Eukaryota</taxon>
        <taxon>Metazoa</taxon>
        <taxon>Spiralia</taxon>
        <taxon>Lophotrochozoa</taxon>
        <taxon>Annelida</taxon>
        <taxon>Polychaeta</taxon>
        <taxon>Sedentaria</taxon>
        <taxon>Canalipalpata</taxon>
        <taxon>Terebellida</taxon>
        <taxon>Terebelliformia</taxon>
        <taxon>Alvinellidae</taxon>
        <taxon>Paralvinella</taxon>
    </lineage>
</organism>
<dbReference type="EMBL" id="JAODUP010000031">
    <property type="protein sequence ID" value="KAK2167219.1"/>
    <property type="molecule type" value="Genomic_DNA"/>
</dbReference>
<evidence type="ECO:0000256" key="2">
    <source>
        <dbReference type="ARBA" id="ARBA00022679"/>
    </source>
</evidence>
<name>A0AAD9K9P2_9ANNE</name>
<keyword evidence="4" id="KW-0418">Kinase</keyword>
<evidence type="ECO:0000256" key="1">
    <source>
        <dbReference type="ARBA" id="ARBA00022527"/>
    </source>
</evidence>
<dbReference type="SMART" id="SM00133">
    <property type="entry name" value="S_TK_X"/>
    <property type="match status" value="1"/>
</dbReference>
<dbReference type="InterPro" id="IPR000961">
    <property type="entry name" value="AGC-kinase_C"/>
</dbReference>
<evidence type="ECO:0000259" key="6">
    <source>
        <dbReference type="PROSITE" id="PS51285"/>
    </source>
</evidence>
<dbReference type="Gene3D" id="3.30.200.20">
    <property type="entry name" value="Phosphorylase Kinase, domain 1"/>
    <property type="match status" value="1"/>
</dbReference>
<gene>
    <name evidence="7" type="ORF">LSH36_31g08033</name>
</gene>
<dbReference type="PANTHER" id="PTHR24351">
    <property type="entry name" value="RIBOSOMAL PROTEIN S6 KINASE"/>
    <property type="match status" value="1"/>
</dbReference>
<keyword evidence="5" id="KW-0067">ATP-binding</keyword>
<protein>
    <recommendedName>
        <fullName evidence="6">AGC-kinase C-terminal domain-containing protein</fullName>
    </recommendedName>
</protein>
<keyword evidence="3" id="KW-0547">Nucleotide-binding</keyword>
<dbReference type="GO" id="GO:0004674">
    <property type="term" value="F:protein serine/threonine kinase activity"/>
    <property type="evidence" value="ECO:0007669"/>
    <property type="project" value="UniProtKB-KW"/>
</dbReference>
<evidence type="ECO:0000256" key="3">
    <source>
        <dbReference type="ARBA" id="ARBA00022741"/>
    </source>
</evidence>
<accession>A0AAD9K9P2</accession>
<keyword evidence="8" id="KW-1185">Reference proteome</keyword>
<feature type="domain" description="AGC-kinase C-terminal" evidence="6">
    <location>
        <begin position="37"/>
        <end position="111"/>
    </location>
</feature>
<reference evidence="7" key="1">
    <citation type="journal article" date="2023" name="Mol. Biol. Evol.">
        <title>Third-Generation Sequencing Reveals the Adaptive Role of the Epigenome in Three Deep-Sea Polychaetes.</title>
        <authorList>
            <person name="Perez M."/>
            <person name="Aroh O."/>
            <person name="Sun Y."/>
            <person name="Lan Y."/>
            <person name="Juniper S.K."/>
            <person name="Young C.R."/>
            <person name="Angers B."/>
            <person name="Qian P.Y."/>
        </authorList>
    </citation>
    <scope>NUCLEOTIDE SEQUENCE</scope>
    <source>
        <strain evidence="7">P08H-3</strain>
    </source>
</reference>
<dbReference type="AlphaFoldDB" id="A0AAD9K9P2"/>
<dbReference type="Gene3D" id="1.10.510.10">
    <property type="entry name" value="Transferase(Phosphotransferase) domain 1"/>
    <property type="match status" value="1"/>
</dbReference>
<dbReference type="Proteomes" id="UP001208570">
    <property type="component" value="Unassembled WGS sequence"/>
</dbReference>
<proteinExistence type="predicted"/>